<feature type="transmembrane region" description="Helical" evidence="16">
    <location>
        <begin position="223"/>
        <end position="246"/>
    </location>
</feature>
<evidence type="ECO:0000256" key="3">
    <source>
        <dbReference type="ARBA" id="ARBA00022448"/>
    </source>
</evidence>
<accession>A0A0N7JVX1</accession>
<keyword evidence="8" id="KW-0547">Nucleotide-binding</keyword>
<evidence type="ECO:0000256" key="10">
    <source>
        <dbReference type="ARBA" id="ARBA00022840"/>
    </source>
</evidence>
<keyword evidence="4" id="KW-1003">Cell membrane</keyword>
<keyword evidence="6" id="KW-0808">Transferase</keyword>
<evidence type="ECO:0000256" key="11">
    <source>
        <dbReference type="ARBA" id="ARBA00022847"/>
    </source>
</evidence>
<keyword evidence="7 16" id="KW-0812">Transmembrane</keyword>
<keyword evidence="5" id="KW-0762">Sugar transport</keyword>
<feature type="compositionally biased region" description="Basic and acidic residues" evidence="15">
    <location>
        <begin position="285"/>
        <end position="308"/>
    </location>
</feature>
<evidence type="ECO:0000256" key="5">
    <source>
        <dbReference type="ARBA" id="ARBA00022597"/>
    </source>
</evidence>
<feature type="transmembrane region" description="Helical" evidence="16">
    <location>
        <begin position="77"/>
        <end position="98"/>
    </location>
</feature>
<evidence type="ECO:0000256" key="12">
    <source>
        <dbReference type="ARBA" id="ARBA00022989"/>
    </source>
</evidence>
<evidence type="ECO:0000259" key="18">
    <source>
        <dbReference type="Pfam" id="PF17042"/>
    </source>
</evidence>
<dbReference type="GO" id="GO:0015649">
    <property type="term" value="F:2-keto-3-deoxygluconate:proton symporter activity"/>
    <property type="evidence" value="ECO:0007669"/>
    <property type="project" value="InterPro"/>
</dbReference>
<proteinExistence type="inferred from homology"/>
<geneLocation type="plasmid" evidence="20"/>
<evidence type="ECO:0000256" key="13">
    <source>
        <dbReference type="ARBA" id="ARBA00023136"/>
    </source>
</evidence>
<dbReference type="Gene3D" id="3.40.50.10840">
    <property type="entry name" value="Putative sugar-binding, N-terminal domain"/>
    <property type="match status" value="1"/>
</dbReference>
<evidence type="ECO:0000256" key="1">
    <source>
        <dbReference type="ARBA" id="ARBA00005715"/>
    </source>
</evidence>
<sequence length="750" mass="77831">MVQIPIKRSIERIPGGMMIVPLLIGSLVATFLPGMPKFFGSFTNALFTGALPILAVFYVCMGASIDVKATPYLMKKGGALLVTKVGAAVIVGVILGHVLGEHPVSSGLFAGISTLAVVAAMNDTNGGLYMALMGQYGRSEDVGAYTLMSLESGPFLTMVTLGVAGLSAFPWQTLVGSILPLALGMLLGNLDREMRDFLAKAVPVMIPFFALALGAGLDLHKVWQAGLLGIGLGIAVVIVTGIPLYFADRLTGGTGGGRGGSQYGGQRGGRPRARRGGEPGVQRSGAERDAAGRRLRRGHGDPVADPDRAGGQALSAAPARRAHEESRRAGTMKILILADDLSGAADCAIGFASAGHRTVVTLEATRTPAHDGADTIAVDTDTRRLTPHDAAARTSAAYAGMSACGQRLYKKIDSTLRGNWAAEVAGLQALAGMAIVAPAFPATGRTVRDGRVFVHGEPLEQTATWKLEHAGVPADIAAQLEAAGLTTDRLDAEALVGEPETLAVCIGAMAANGVQALIVDTQSEAALRALARATLQSDAAFFWVGSGGLAREIAALDPRTDAEGRKSGSDAFPGGPILILVGSLSAVSERQCAMLRERGGVEELIVPPVVLREGERHRDWRALREQIGVSLQAGVDLLLRIGRDDAFDPAEGAQLSAALAALVEPHFTKTGGLIATGGETARAMLAAARIGNLQLLAEVEAGVAVARPLDATRTHCPGVVTKAGAFGTDHALYAAWLTLRNESERDVVSH</sequence>
<reference evidence="19 20" key="1">
    <citation type="journal article" date="2014" name="Genome Announc.">
        <title>Draft Genome Sequence of the Haloacid-Degrading Burkholderia caribensis Strain MBA4.</title>
        <authorList>
            <person name="Pan Y."/>
            <person name="Kong K.F."/>
            <person name="Tsang J.S."/>
        </authorList>
    </citation>
    <scope>NUCLEOTIDE SEQUENCE [LARGE SCALE GENOMIC DNA]</scope>
    <source>
        <strain evidence="19 20">MBA4</strain>
        <plasmid evidence="20">Plasmid</plasmid>
    </source>
</reference>
<dbReference type="InterPro" id="IPR031475">
    <property type="entry name" value="NBD_C"/>
</dbReference>
<keyword evidence="13 16" id="KW-0472">Membrane</keyword>
<evidence type="ECO:0000256" key="9">
    <source>
        <dbReference type="ARBA" id="ARBA00022777"/>
    </source>
</evidence>
<dbReference type="GO" id="GO:0016301">
    <property type="term" value="F:kinase activity"/>
    <property type="evidence" value="ECO:0007669"/>
    <property type="project" value="UniProtKB-KW"/>
</dbReference>
<feature type="compositionally biased region" description="Gly residues" evidence="15">
    <location>
        <begin position="256"/>
        <end position="268"/>
    </location>
</feature>
<dbReference type="EMBL" id="CP012748">
    <property type="protein sequence ID" value="ALL70397.1"/>
    <property type="molecule type" value="Genomic_DNA"/>
</dbReference>
<evidence type="ECO:0000256" key="4">
    <source>
        <dbReference type="ARBA" id="ARBA00022475"/>
    </source>
</evidence>
<protein>
    <submittedName>
        <fullName evidence="19">2-keto-3-deoxygluconate permease KDG permease</fullName>
    </submittedName>
</protein>
<comment type="similarity">
    <text evidence="1">Belongs to the four-carbon acid sugar kinase family.</text>
</comment>
<comment type="similarity">
    <text evidence="2">Belongs to the KdgT transporter family.</text>
</comment>
<evidence type="ECO:0000256" key="14">
    <source>
        <dbReference type="ARBA" id="ARBA00023277"/>
    </source>
</evidence>
<feature type="transmembrane region" description="Helical" evidence="16">
    <location>
        <begin position="197"/>
        <end position="217"/>
    </location>
</feature>
<feature type="transmembrane region" description="Helical" evidence="16">
    <location>
        <begin position="12"/>
        <end position="33"/>
    </location>
</feature>
<keyword evidence="12 16" id="KW-1133">Transmembrane helix</keyword>
<feature type="domain" description="Four-carbon acid sugar kinase nucleotide binding" evidence="18">
    <location>
        <begin position="578"/>
        <end position="732"/>
    </location>
</feature>
<evidence type="ECO:0000313" key="19">
    <source>
        <dbReference type="EMBL" id="ALL70397.1"/>
    </source>
</evidence>
<dbReference type="GO" id="GO:0005524">
    <property type="term" value="F:ATP binding"/>
    <property type="evidence" value="ECO:0007669"/>
    <property type="project" value="UniProtKB-KW"/>
</dbReference>
<feature type="transmembrane region" description="Helical" evidence="16">
    <location>
        <begin position="104"/>
        <end position="121"/>
    </location>
</feature>
<feature type="domain" description="Four-carbon acid sugar kinase N-terminal" evidence="17">
    <location>
        <begin position="334"/>
        <end position="552"/>
    </location>
</feature>
<keyword evidence="9" id="KW-0418">Kinase</keyword>
<dbReference type="KEGG" id="bcai:K788_0001262"/>
<keyword evidence="14" id="KW-0119">Carbohydrate metabolism</keyword>
<evidence type="ECO:0000256" key="8">
    <source>
        <dbReference type="ARBA" id="ARBA00022741"/>
    </source>
</evidence>
<name>A0A0N7JVX1_9BURK</name>
<evidence type="ECO:0000256" key="16">
    <source>
        <dbReference type="SAM" id="Phobius"/>
    </source>
</evidence>
<feature type="region of interest" description="Disordered" evidence="15">
    <location>
        <begin position="256"/>
        <end position="328"/>
    </location>
</feature>
<dbReference type="Pfam" id="PF17042">
    <property type="entry name" value="NBD_C"/>
    <property type="match status" value="1"/>
</dbReference>
<evidence type="ECO:0000259" key="17">
    <source>
        <dbReference type="Pfam" id="PF07005"/>
    </source>
</evidence>
<evidence type="ECO:0000256" key="2">
    <source>
        <dbReference type="ARBA" id="ARBA00006430"/>
    </source>
</evidence>
<dbReference type="Gene3D" id="3.40.980.20">
    <property type="entry name" value="Four-carbon acid sugar kinase, nucleotide binding domain"/>
    <property type="match status" value="1"/>
</dbReference>
<dbReference type="InterPro" id="IPR042213">
    <property type="entry name" value="NBD_C_sf"/>
</dbReference>
<dbReference type="Pfam" id="PF03812">
    <property type="entry name" value="KdgT"/>
    <property type="match status" value="1"/>
</dbReference>
<gene>
    <name evidence="19" type="ORF">K788_0001262</name>
</gene>
<dbReference type="AlphaFoldDB" id="A0A0N7JVX1"/>
<keyword evidence="3" id="KW-0813">Transport</keyword>
<dbReference type="InterPro" id="IPR037051">
    <property type="entry name" value="4-carb_acid_sugar_kinase_N_sf"/>
</dbReference>
<dbReference type="SUPFAM" id="SSF142764">
    <property type="entry name" value="YgbK-like"/>
    <property type="match status" value="1"/>
</dbReference>
<evidence type="ECO:0000256" key="6">
    <source>
        <dbReference type="ARBA" id="ARBA00022679"/>
    </source>
</evidence>
<evidence type="ECO:0000256" key="7">
    <source>
        <dbReference type="ARBA" id="ARBA00022692"/>
    </source>
</evidence>
<feature type="transmembrane region" description="Helical" evidence="16">
    <location>
        <begin position="45"/>
        <end position="65"/>
    </location>
</feature>
<keyword evidence="19" id="KW-0614">Plasmid</keyword>
<organism evidence="19 20">
    <name type="scientific">Paraburkholderia caribensis MBA4</name>
    <dbReference type="NCBI Taxonomy" id="1323664"/>
    <lineage>
        <taxon>Bacteria</taxon>
        <taxon>Pseudomonadati</taxon>
        <taxon>Pseudomonadota</taxon>
        <taxon>Betaproteobacteria</taxon>
        <taxon>Burkholderiales</taxon>
        <taxon>Burkholderiaceae</taxon>
        <taxon>Paraburkholderia</taxon>
    </lineage>
</organism>
<feature type="transmembrane region" description="Helical" evidence="16">
    <location>
        <begin position="169"/>
        <end position="190"/>
    </location>
</feature>
<feature type="transmembrane region" description="Helical" evidence="16">
    <location>
        <begin position="142"/>
        <end position="163"/>
    </location>
</feature>
<evidence type="ECO:0000256" key="15">
    <source>
        <dbReference type="SAM" id="MobiDB-lite"/>
    </source>
</evidence>
<dbReference type="Proteomes" id="UP000019146">
    <property type="component" value="Plasmid unnamed"/>
</dbReference>
<keyword evidence="11" id="KW-0769">Symport</keyword>
<dbReference type="InterPro" id="IPR004684">
    <property type="entry name" value="2keto-3dGluconate_permease"/>
</dbReference>
<evidence type="ECO:0000313" key="20">
    <source>
        <dbReference type="Proteomes" id="UP000019146"/>
    </source>
</evidence>
<dbReference type="InterPro" id="IPR010737">
    <property type="entry name" value="4-carb_acid_sugar_kinase_N"/>
</dbReference>
<dbReference type="Pfam" id="PF07005">
    <property type="entry name" value="SBD_N"/>
    <property type="match status" value="1"/>
</dbReference>
<dbReference type="GO" id="GO:0016020">
    <property type="term" value="C:membrane"/>
    <property type="evidence" value="ECO:0007669"/>
    <property type="project" value="InterPro"/>
</dbReference>
<keyword evidence="10" id="KW-0067">ATP-binding</keyword>